<sequence>MEPIKTTLFKRGQSGPVYRIPSLIYLTEDQSFLAFAEKRSSERDEATEILVMRKGKWMQDVTCKNGSIKWSDMVELSTAVLRCNSCCQGCYYRPMCPCPVYEKNTKTLFLFFICLFCKTTEACQLITGKNKARLCYVTSKDNGQTWSEATDLTESVIGDQVARWATFAVGPGHGIQMKDGMLIIPAYAYYIQKSCLCIPIFCYVRPYSFAFYSDDNGETWKVGQMIHLESCECEMAEIIDHYHKSHLYCNARNPEGECRVESLCESGERNAFDIQRLATKLVETGSGCQGSVIGFPVPESHSDDQKAVNKEDKPTWLLYSHPTNKSKRSDLGLYLNRSPLNPLGWEKPWIIHHGPSGYSDLAPGEGENFACLMECGKKSELEEIAFVQFSLGNVIKGIDESVLLKTRPYNIRNKLFTFKKMTPVKTTAFKREGCSPVYRIPSLIYLTEDKSYIAFAEKRSSESDEDAKILVMRKREQHNGSNQAHISESTQIKNRKNEARLCYVSSKDNGQSWSEVKDLTESVIADEVRKWATFGVGPGHGIQMENGRLVIPAYTQYIHEESNTVEAHSFHFYSDDNGEKWEIGTMLHTASNECQMAEIIYQDEESLLYCNARNPRGKSRVEGLRKRNENGFDTQPSKLVETGRGCQGSVVGFPAPEVHKKNGKTWLLYSHPIDKRRRRDLGLYLNRSPLHTQRWEKPWIIHHGPSGYSDLAHGEGENFACLMECGDEKMLPSIMGCKWSKELEEIAFVEFHLNDRSVMGNTTSRTDSQRIAMEPKKTTVFKQEQTCGITYRIPALMYLKEDQSYLAFAEKRSSPCDSDAKTIVMRKGTRLNEYIKWSPVQELLSAALPGHRTMNPCPVYERKSKTIFLFFICVLGKTTEHYQIATGKNAARLCYVTSKDNGQTWSEAEDLTEIVIGDKVRRWATFAVGPGHGIQMESGRLVIPAYVYYIRCKCVCLPFPCSVQSRSFSFYSDDCGETWHAGRILQSKSCECEMAEIIDRDGRSHLYCNARNTCGHRVEALSENNGNAFDMPRMAPKLVEQTCGGCQGSVIGFPAPHSDYQDEVKKEDINVPFSPDTQTWLLYSHPTNKCNRSDMGLYLNRSPLHTQRWEKPWIIHHGPSGYSDLAPGEGENFACLMECGKKSELEEIAFVQFSLADVTEAINEKLKTP</sequence>
<gene>
    <name evidence="11" type="ORF">JZ751_023143</name>
</gene>
<evidence type="ECO:0000256" key="9">
    <source>
        <dbReference type="ARBA" id="ARBA00023295"/>
    </source>
</evidence>
<keyword evidence="9" id="KW-0326">Glycosidase</keyword>
<dbReference type="PANTHER" id="PTHR10628:SF23">
    <property type="entry name" value="SIALIDASE-3"/>
    <property type="match status" value="1"/>
</dbReference>
<keyword evidence="4" id="KW-0677">Repeat</keyword>
<accession>A0A8T2PMP4</accession>
<dbReference type="FunFam" id="2.120.10.10:FF:000002">
    <property type="entry name" value="Neuraminidase 3"/>
    <property type="match status" value="1"/>
</dbReference>
<evidence type="ECO:0000256" key="5">
    <source>
        <dbReference type="ARBA" id="ARBA00022801"/>
    </source>
</evidence>
<dbReference type="GO" id="GO:0009313">
    <property type="term" value="P:oligosaccharide catabolic process"/>
    <property type="evidence" value="ECO:0007669"/>
    <property type="project" value="TreeGrafter"/>
</dbReference>
<dbReference type="EMBL" id="JAFBMS010000006">
    <property type="protein sequence ID" value="KAG9351892.1"/>
    <property type="molecule type" value="Genomic_DNA"/>
</dbReference>
<dbReference type="EC" id="3.2.1.18" evidence="3"/>
<evidence type="ECO:0000313" key="11">
    <source>
        <dbReference type="EMBL" id="KAG9351892.1"/>
    </source>
</evidence>
<reference evidence="11" key="1">
    <citation type="thesis" date="2021" institute="BYU ScholarsArchive" country="Provo, UT, USA">
        <title>Applications of and Algorithms for Genome Assembly and Genomic Analyses with an Emphasis on Marine Teleosts.</title>
        <authorList>
            <person name="Pickett B.D."/>
        </authorList>
    </citation>
    <scope>NUCLEOTIDE SEQUENCE</scope>
    <source>
        <strain evidence="11">HI-2016</strain>
    </source>
</reference>
<dbReference type="Gene3D" id="2.120.10.10">
    <property type="match status" value="3"/>
</dbReference>
<comment type="caution">
    <text evidence="11">The sequence shown here is derived from an EMBL/GenBank/DDBJ whole genome shotgun (WGS) entry which is preliminary data.</text>
</comment>
<proteinExistence type="inferred from homology"/>
<dbReference type="InterPro" id="IPR011040">
    <property type="entry name" value="Sialidase"/>
</dbReference>
<organism evidence="11 12">
    <name type="scientific">Albula glossodonta</name>
    <name type="common">roundjaw bonefish</name>
    <dbReference type="NCBI Taxonomy" id="121402"/>
    <lineage>
        <taxon>Eukaryota</taxon>
        <taxon>Metazoa</taxon>
        <taxon>Chordata</taxon>
        <taxon>Craniata</taxon>
        <taxon>Vertebrata</taxon>
        <taxon>Euteleostomi</taxon>
        <taxon>Actinopterygii</taxon>
        <taxon>Neopterygii</taxon>
        <taxon>Teleostei</taxon>
        <taxon>Albuliformes</taxon>
        <taxon>Albulidae</taxon>
        <taxon>Albula</taxon>
    </lineage>
</organism>
<evidence type="ECO:0000256" key="1">
    <source>
        <dbReference type="ARBA" id="ARBA00000427"/>
    </source>
</evidence>
<evidence type="ECO:0000256" key="4">
    <source>
        <dbReference type="ARBA" id="ARBA00022737"/>
    </source>
</evidence>
<evidence type="ECO:0000256" key="8">
    <source>
        <dbReference type="ARBA" id="ARBA00023277"/>
    </source>
</evidence>
<keyword evidence="12" id="KW-1185">Reference proteome</keyword>
<dbReference type="InterPro" id="IPR026856">
    <property type="entry name" value="Sialidase_fam"/>
</dbReference>
<evidence type="ECO:0000256" key="7">
    <source>
        <dbReference type="ARBA" id="ARBA00023098"/>
    </source>
</evidence>
<dbReference type="GO" id="GO:0004308">
    <property type="term" value="F:exo-alpha-sialidase activity"/>
    <property type="evidence" value="ECO:0007669"/>
    <property type="project" value="UniProtKB-EC"/>
</dbReference>
<evidence type="ECO:0000313" key="12">
    <source>
        <dbReference type="Proteomes" id="UP000824540"/>
    </source>
</evidence>
<keyword evidence="8" id="KW-0119">Carbohydrate metabolism</keyword>
<keyword evidence="5" id="KW-0378">Hydrolase</keyword>
<dbReference type="PANTHER" id="PTHR10628">
    <property type="entry name" value="SIALIDASE"/>
    <property type="match status" value="1"/>
</dbReference>
<protein>
    <recommendedName>
        <fullName evidence="3">exo-alpha-sialidase</fullName>
        <ecNumber evidence="3">3.2.1.18</ecNumber>
    </recommendedName>
</protein>
<dbReference type="SUPFAM" id="SSF50939">
    <property type="entry name" value="Sialidases"/>
    <property type="match status" value="3"/>
</dbReference>
<evidence type="ECO:0000256" key="2">
    <source>
        <dbReference type="ARBA" id="ARBA00009348"/>
    </source>
</evidence>
<feature type="domain" description="Sialidase" evidence="10">
    <location>
        <begin position="32"/>
        <end position="362"/>
    </location>
</feature>
<dbReference type="OrthoDB" id="2739686at2759"/>
<dbReference type="Proteomes" id="UP000824540">
    <property type="component" value="Unassembled WGS sequence"/>
</dbReference>
<comment type="catalytic activity">
    <reaction evidence="1">
        <text>Hydrolysis of alpha-(2-&gt;3)-, alpha-(2-&gt;6)-, alpha-(2-&gt;8)- glycosidic linkages of terminal sialic acid residues in oligosaccharides, glycoproteins, glycolipids, colominic acid and synthetic substrates.</text>
        <dbReference type="EC" id="3.2.1.18"/>
    </reaction>
</comment>
<dbReference type="InterPro" id="IPR036278">
    <property type="entry name" value="Sialidase_sf"/>
</dbReference>
<dbReference type="CDD" id="cd15482">
    <property type="entry name" value="Sialidase_non-viral"/>
    <property type="match status" value="3"/>
</dbReference>
<dbReference type="GO" id="GO:0016020">
    <property type="term" value="C:membrane"/>
    <property type="evidence" value="ECO:0007669"/>
    <property type="project" value="TreeGrafter"/>
</dbReference>
<comment type="similarity">
    <text evidence="2">Belongs to the glycosyl hydrolase 33 family.</text>
</comment>
<keyword evidence="6" id="KW-0442">Lipid degradation</keyword>
<feature type="domain" description="Sialidase" evidence="10">
    <location>
        <begin position="815"/>
        <end position="1126"/>
    </location>
</feature>
<keyword evidence="7" id="KW-0443">Lipid metabolism</keyword>
<dbReference type="Pfam" id="PF13088">
    <property type="entry name" value="BNR_2"/>
    <property type="match status" value="3"/>
</dbReference>
<dbReference type="AlphaFoldDB" id="A0A8T2PMP4"/>
<evidence type="ECO:0000256" key="3">
    <source>
        <dbReference type="ARBA" id="ARBA00012733"/>
    </source>
</evidence>
<dbReference type="GO" id="GO:0005737">
    <property type="term" value="C:cytoplasm"/>
    <property type="evidence" value="ECO:0007669"/>
    <property type="project" value="TreeGrafter"/>
</dbReference>
<evidence type="ECO:0000256" key="6">
    <source>
        <dbReference type="ARBA" id="ARBA00022963"/>
    </source>
</evidence>
<dbReference type="GO" id="GO:0006689">
    <property type="term" value="P:ganglioside catabolic process"/>
    <property type="evidence" value="ECO:0007669"/>
    <property type="project" value="TreeGrafter"/>
</dbReference>
<evidence type="ECO:0000259" key="10">
    <source>
        <dbReference type="Pfam" id="PF13088"/>
    </source>
</evidence>
<name>A0A8T2PMP4_9TELE</name>
<feature type="domain" description="Sialidase" evidence="10">
    <location>
        <begin position="498"/>
        <end position="715"/>
    </location>
</feature>